<keyword evidence="7" id="KW-0548">Nucleotidyltransferase</keyword>
<keyword evidence="9" id="KW-0067">ATP-binding</keyword>
<reference evidence="13 14" key="1">
    <citation type="journal article" date="2016" name="Nat. Commun.">
        <title>Thousands of microbial genomes shed light on interconnected biogeochemical processes in an aquifer system.</title>
        <authorList>
            <person name="Anantharaman K."/>
            <person name="Brown C.T."/>
            <person name="Hug L.A."/>
            <person name="Sharon I."/>
            <person name="Castelle C.J."/>
            <person name="Probst A.J."/>
            <person name="Thomas B.C."/>
            <person name="Singh A."/>
            <person name="Wilkins M.J."/>
            <person name="Karaoz U."/>
            <person name="Brodie E.L."/>
            <person name="Williams K.H."/>
            <person name="Hubbard S.S."/>
            <person name="Banfield J.F."/>
        </authorList>
    </citation>
    <scope>NUCLEOTIDE SEQUENCE [LARGE SCALE GENOMIC DNA]</scope>
</reference>
<evidence type="ECO:0000256" key="9">
    <source>
        <dbReference type="ARBA" id="ARBA00022840"/>
    </source>
</evidence>
<keyword evidence="4" id="KW-0963">Cytoplasm</keyword>
<dbReference type="InterPro" id="IPR050156">
    <property type="entry name" value="TC-AMP_synthase_SUA5"/>
</dbReference>
<evidence type="ECO:0000256" key="5">
    <source>
        <dbReference type="ARBA" id="ARBA00022679"/>
    </source>
</evidence>
<dbReference type="GO" id="GO:0005524">
    <property type="term" value="F:ATP binding"/>
    <property type="evidence" value="ECO:0007669"/>
    <property type="project" value="UniProtKB-KW"/>
</dbReference>
<evidence type="ECO:0000256" key="3">
    <source>
        <dbReference type="ARBA" id="ARBA00012584"/>
    </source>
</evidence>
<dbReference type="GO" id="GO:0008033">
    <property type="term" value="P:tRNA processing"/>
    <property type="evidence" value="ECO:0007669"/>
    <property type="project" value="UniProtKB-KW"/>
</dbReference>
<dbReference type="EC" id="2.7.7.87" evidence="3"/>
<comment type="caution">
    <text evidence="13">The sequence shown here is derived from an EMBL/GenBank/DDBJ whole genome shotgun (WGS) entry which is preliminary data.</text>
</comment>
<dbReference type="GO" id="GO:0006450">
    <property type="term" value="P:regulation of translational fidelity"/>
    <property type="evidence" value="ECO:0007669"/>
    <property type="project" value="TreeGrafter"/>
</dbReference>
<dbReference type="Pfam" id="PF01300">
    <property type="entry name" value="Sua5_yciO_yrdC"/>
    <property type="match status" value="1"/>
</dbReference>
<dbReference type="Gene3D" id="3.90.870.10">
    <property type="entry name" value="DHBP synthase"/>
    <property type="match status" value="1"/>
</dbReference>
<evidence type="ECO:0000256" key="11">
    <source>
        <dbReference type="ARBA" id="ARBA00048366"/>
    </source>
</evidence>
<evidence type="ECO:0000256" key="8">
    <source>
        <dbReference type="ARBA" id="ARBA00022741"/>
    </source>
</evidence>
<evidence type="ECO:0000313" key="13">
    <source>
        <dbReference type="EMBL" id="OGY51119.1"/>
    </source>
</evidence>
<evidence type="ECO:0000256" key="10">
    <source>
        <dbReference type="ARBA" id="ARBA00029774"/>
    </source>
</evidence>
<dbReference type="AlphaFoldDB" id="A0A1G1YFR1"/>
<dbReference type="PANTHER" id="PTHR17490:SF16">
    <property type="entry name" value="THREONYLCARBAMOYL-AMP SYNTHASE"/>
    <property type="match status" value="1"/>
</dbReference>
<sequence length="205" mass="23040">MRILKPNRTGLAQAVRVLRRGGVIVYPTDTAYGLGGVFDSPAVTRKILRIKNRTDKKFTLVASSRRQVERFFPLHPLQKKLAGHYWPGPLSLVVSRRFAVRVPAHPVARTLCRRAGRPLIASSANRSGQPSPYRVTTVVAQFRNQKDQPELIIDAGPLPRRKSSTVVAIRAGRLKRQPTSTMVAVKRHQLVIIRSGRLTPHLIRW</sequence>
<comment type="similarity">
    <text evidence="2">Belongs to the SUA5 family.</text>
</comment>
<dbReference type="GO" id="GO:0000049">
    <property type="term" value="F:tRNA binding"/>
    <property type="evidence" value="ECO:0007669"/>
    <property type="project" value="TreeGrafter"/>
</dbReference>
<organism evidence="13 14">
    <name type="scientific">Candidatus Buchananbacteria bacterium RIFCSPHIGHO2_02_FULL_56_16</name>
    <dbReference type="NCBI Taxonomy" id="1797542"/>
    <lineage>
        <taxon>Bacteria</taxon>
        <taxon>Candidatus Buchananiibacteriota</taxon>
    </lineage>
</organism>
<keyword evidence="6" id="KW-0819">tRNA processing</keyword>
<protein>
    <recommendedName>
        <fullName evidence="10">L-threonylcarbamoyladenylate synthase</fullName>
        <ecNumber evidence="3">2.7.7.87</ecNumber>
    </recommendedName>
    <alternativeName>
        <fullName evidence="10">L-threonylcarbamoyladenylate synthase</fullName>
    </alternativeName>
</protein>
<evidence type="ECO:0000313" key="14">
    <source>
        <dbReference type="Proteomes" id="UP000177310"/>
    </source>
</evidence>
<proteinExistence type="inferred from homology"/>
<dbReference type="STRING" id="1797542.A3J59_03060"/>
<dbReference type="PANTHER" id="PTHR17490">
    <property type="entry name" value="SUA5"/>
    <property type="match status" value="1"/>
</dbReference>
<comment type="subcellular location">
    <subcellularLocation>
        <location evidence="1">Cytoplasm</location>
    </subcellularLocation>
</comment>
<gene>
    <name evidence="13" type="ORF">A3J59_03060</name>
</gene>
<dbReference type="EMBL" id="MHIL01000023">
    <property type="protein sequence ID" value="OGY51119.1"/>
    <property type="molecule type" value="Genomic_DNA"/>
</dbReference>
<evidence type="ECO:0000256" key="6">
    <source>
        <dbReference type="ARBA" id="ARBA00022694"/>
    </source>
</evidence>
<dbReference type="GO" id="GO:0005737">
    <property type="term" value="C:cytoplasm"/>
    <property type="evidence" value="ECO:0007669"/>
    <property type="project" value="UniProtKB-SubCell"/>
</dbReference>
<dbReference type="PROSITE" id="PS51163">
    <property type="entry name" value="YRDC"/>
    <property type="match status" value="1"/>
</dbReference>
<name>A0A1G1YFR1_9BACT</name>
<evidence type="ECO:0000259" key="12">
    <source>
        <dbReference type="PROSITE" id="PS51163"/>
    </source>
</evidence>
<evidence type="ECO:0000256" key="4">
    <source>
        <dbReference type="ARBA" id="ARBA00022490"/>
    </source>
</evidence>
<keyword evidence="5" id="KW-0808">Transferase</keyword>
<comment type="catalytic activity">
    <reaction evidence="11">
        <text>L-threonine + hydrogencarbonate + ATP = L-threonylcarbamoyladenylate + diphosphate + H2O</text>
        <dbReference type="Rhea" id="RHEA:36407"/>
        <dbReference type="ChEBI" id="CHEBI:15377"/>
        <dbReference type="ChEBI" id="CHEBI:17544"/>
        <dbReference type="ChEBI" id="CHEBI:30616"/>
        <dbReference type="ChEBI" id="CHEBI:33019"/>
        <dbReference type="ChEBI" id="CHEBI:57926"/>
        <dbReference type="ChEBI" id="CHEBI:73682"/>
        <dbReference type="EC" id="2.7.7.87"/>
    </reaction>
</comment>
<evidence type="ECO:0000256" key="7">
    <source>
        <dbReference type="ARBA" id="ARBA00022695"/>
    </source>
</evidence>
<evidence type="ECO:0000256" key="1">
    <source>
        <dbReference type="ARBA" id="ARBA00004496"/>
    </source>
</evidence>
<dbReference type="Proteomes" id="UP000177310">
    <property type="component" value="Unassembled WGS sequence"/>
</dbReference>
<dbReference type="GO" id="GO:0061710">
    <property type="term" value="F:L-threonylcarbamoyladenylate synthase"/>
    <property type="evidence" value="ECO:0007669"/>
    <property type="project" value="UniProtKB-EC"/>
</dbReference>
<feature type="domain" description="YrdC-like" evidence="12">
    <location>
        <begin position="8"/>
        <end position="198"/>
    </location>
</feature>
<dbReference type="InterPro" id="IPR017945">
    <property type="entry name" value="DHBP_synth_RibB-like_a/b_dom"/>
</dbReference>
<accession>A0A1G1YFR1</accession>
<dbReference type="GO" id="GO:0003725">
    <property type="term" value="F:double-stranded RNA binding"/>
    <property type="evidence" value="ECO:0007669"/>
    <property type="project" value="InterPro"/>
</dbReference>
<dbReference type="SUPFAM" id="SSF55821">
    <property type="entry name" value="YrdC/RibB"/>
    <property type="match status" value="1"/>
</dbReference>
<dbReference type="InterPro" id="IPR006070">
    <property type="entry name" value="Sua5-like_dom"/>
</dbReference>
<evidence type="ECO:0000256" key="2">
    <source>
        <dbReference type="ARBA" id="ARBA00007663"/>
    </source>
</evidence>
<keyword evidence="8" id="KW-0547">Nucleotide-binding</keyword>